<dbReference type="PANTHER" id="PTHR43643">
    <property type="entry name" value="HISTIDINOL-PHOSPHATE AMINOTRANSFERASE 2"/>
    <property type="match status" value="1"/>
</dbReference>
<keyword evidence="2" id="KW-0808">Transferase</keyword>
<dbReference type="InterPro" id="IPR015424">
    <property type="entry name" value="PyrdxlP-dep_Trfase"/>
</dbReference>
<dbReference type="InterPro" id="IPR050106">
    <property type="entry name" value="HistidinolP_aminotransfase"/>
</dbReference>
<evidence type="ECO:0000256" key="1">
    <source>
        <dbReference type="ARBA" id="ARBA00022576"/>
    </source>
</evidence>
<dbReference type="Gene3D" id="3.90.1150.10">
    <property type="entry name" value="Aspartate Aminotransferase, domain 1"/>
    <property type="match status" value="1"/>
</dbReference>
<evidence type="ECO:0000313" key="5">
    <source>
        <dbReference type="EMBL" id="SUZ89966.1"/>
    </source>
</evidence>
<dbReference type="Gene3D" id="3.40.640.10">
    <property type="entry name" value="Type I PLP-dependent aspartate aminotransferase-like (Major domain)"/>
    <property type="match status" value="1"/>
</dbReference>
<name>A0A381RDU5_9ZZZZ</name>
<reference evidence="5" key="1">
    <citation type="submission" date="2018-05" db="EMBL/GenBank/DDBJ databases">
        <authorList>
            <person name="Lanie J.A."/>
            <person name="Ng W.-L."/>
            <person name="Kazmierczak K.M."/>
            <person name="Andrzejewski T.M."/>
            <person name="Davidsen T.M."/>
            <person name="Wayne K.J."/>
            <person name="Tettelin H."/>
            <person name="Glass J.I."/>
            <person name="Rusch D."/>
            <person name="Podicherti R."/>
            <person name="Tsui H.-C.T."/>
            <person name="Winkler M.E."/>
        </authorList>
    </citation>
    <scope>NUCLEOTIDE SEQUENCE</scope>
</reference>
<gene>
    <name evidence="5" type="ORF">METZ01_LOCUS42820</name>
</gene>
<evidence type="ECO:0000256" key="3">
    <source>
        <dbReference type="ARBA" id="ARBA00022898"/>
    </source>
</evidence>
<sequence>MVNLSRAHINSVKKSYQFNKEFFMTKITRRQLVLSGGALLSASLAPNFSGLISSSYAQKILRNGPIIRAGSNENPYGPSRLALQAISEAMDLTNQYVGGNRDNLMKLIAEINGVSTDHVVLGTGSSEILKTGGLIASWDKGSVVCADPTYQDLVRYAGKAKSEIIRVPVDENLYCDLNAMHKAIRPDTSMVYLVNPNNPLPNIINQTELRDFVLDVSKERLVFVDEAYYEFVEDPNHGTLIDLIADGHNNIIVARTASKIHGLAGLRVGFGFAHPELARKIDDLKTGKNNILGIEAAYASYQDLEFQEFTRRKNKESMMIVEGMFHELGVRYVKSHTNFTFFETGIPVREVNKTLLDNGIISGRPFPPFTNWSRISMAKPEEMREYVRTFKDLFGKRILDSTS</sequence>
<dbReference type="InterPro" id="IPR015421">
    <property type="entry name" value="PyrdxlP-dep_Trfase_major"/>
</dbReference>
<dbReference type="SUPFAM" id="SSF53383">
    <property type="entry name" value="PLP-dependent transferases"/>
    <property type="match status" value="1"/>
</dbReference>
<dbReference type="EMBL" id="UINC01001854">
    <property type="protein sequence ID" value="SUZ89966.1"/>
    <property type="molecule type" value="Genomic_DNA"/>
</dbReference>
<protein>
    <recommendedName>
        <fullName evidence="4">Aminotransferase class I/classII large domain-containing protein</fullName>
    </recommendedName>
</protein>
<dbReference type="AlphaFoldDB" id="A0A381RDU5"/>
<organism evidence="5">
    <name type="scientific">marine metagenome</name>
    <dbReference type="NCBI Taxonomy" id="408172"/>
    <lineage>
        <taxon>unclassified sequences</taxon>
        <taxon>metagenomes</taxon>
        <taxon>ecological metagenomes</taxon>
    </lineage>
</organism>
<dbReference type="PANTHER" id="PTHR43643:SF3">
    <property type="entry name" value="HISTIDINOL-PHOSPHATE AMINOTRANSFERASE"/>
    <property type="match status" value="1"/>
</dbReference>
<dbReference type="InterPro" id="IPR004839">
    <property type="entry name" value="Aminotransferase_I/II_large"/>
</dbReference>
<dbReference type="Pfam" id="PF00155">
    <property type="entry name" value="Aminotran_1_2"/>
    <property type="match status" value="1"/>
</dbReference>
<dbReference type="GO" id="GO:0008483">
    <property type="term" value="F:transaminase activity"/>
    <property type="evidence" value="ECO:0007669"/>
    <property type="project" value="UniProtKB-KW"/>
</dbReference>
<dbReference type="CDD" id="cd00609">
    <property type="entry name" value="AAT_like"/>
    <property type="match status" value="1"/>
</dbReference>
<evidence type="ECO:0000259" key="4">
    <source>
        <dbReference type="Pfam" id="PF00155"/>
    </source>
</evidence>
<evidence type="ECO:0000256" key="2">
    <source>
        <dbReference type="ARBA" id="ARBA00022679"/>
    </source>
</evidence>
<keyword evidence="1" id="KW-0032">Aminotransferase</keyword>
<accession>A0A381RDU5</accession>
<proteinExistence type="predicted"/>
<dbReference type="GO" id="GO:0030170">
    <property type="term" value="F:pyridoxal phosphate binding"/>
    <property type="evidence" value="ECO:0007669"/>
    <property type="project" value="InterPro"/>
</dbReference>
<feature type="domain" description="Aminotransferase class I/classII large" evidence="4">
    <location>
        <begin position="68"/>
        <end position="387"/>
    </location>
</feature>
<dbReference type="InterPro" id="IPR015422">
    <property type="entry name" value="PyrdxlP-dep_Trfase_small"/>
</dbReference>
<keyword evidence="3" id="KW-0663">Pyridoxal phosphate</keyword>